<accession>A0ABV8HNZ7</accession>
<evidence type="ECO:0000256" key="1">
    <source>
        <dbReference type="ARBA" id="ARBA00001974"/>
    </source>
</evidence>
<dbReference type="InterPro" id="IPR045170">
    <property type="entry name" value="MTOX"/>
</dbReference>
<comment type="cofactor">
    <cofactor evidence="1">
        <name>FAD</name>
        <dbReference type="ChEBI" id="CHEBI:57692"/>
    </cofactor>
</comment>
<protein>
    <submittedName>
        <fullName evidence="6">N-methyl-L-tryptophan oxidase</fullName>
        <ecNumber evidence="6">1.5.3.2</ecNumber>
    </submittedName>
</protein>
<feature type="domain" description="FAD dependent oxidoreductase" evidence="5">
    <location>
        <begin position="18"/>
        <end position="375"/>
    </location>
</feature>
<comment type="caution">
    <text evidence="6">The sequence shown here is derived from an EMBL/GenBank/DDBJ whole genome shotgun (WGS) entry which is preliminary data.</text>
</comment>
<evidence type="ECO:0000259" key="5">
    <source>
        <dbReference type="Pfam" id="PF01266"/>
    </source>
</evidence>
<dbReference type="SUPFAM" id="SSF51905">
    <property type="entry name" value="FAD/NAD(P)-binding domain"/>
    <property type="match status" value="1"/>
</dbReference>
<dbReference type="PANTHER" id="PTHR10961:SF7">
    <property type="entry name" value="FAD DEPENDENT OXIDOREDUCTASE DOMAIN-CONTAINING PROTEIN"/>
    <property type="match status" value="1"/>
</dbReference>
<evidence type="ECO:0000256" key="2">
    <source>
        <dbReference type="ARBA" id="ARBA00022630"/>
    </source>
</evidence>
<proteinExistence type="predicted"/>
<evidence type="ECO:0000313" key="7">
    <source>
        <dbReference type="Proteomes" id="UP001595765"/>
    </source>
</evidence>
<keyword evidence="2" id="KW-0285">Flavoprotein</keyword>
<reference evidence="7" key="1">
    <citation type="journal article" date="2019" name="Int. J. Syst. Evol. Microbiol.">
        <title>The Global Catalogue of Microorganisms (GCM) 10K type strain sequencing project: providing services to taxonomists for standard genome sequencing and annotation.</title>
        <authorList>
            <consortium name="The Broad Institute Genomics Platform"/>
            <consortium name="The Broad Institute Genome Sequencing Center for Infectious Disease"/>
            <person name="Wu L."/>
            <person name="Ma J."/>
        </authorList>
    </citation>
    <scope>NUCLEOTIDE SEQUENCE [LARGE SCALE GENOMIC DNA]</scope>
    <source>
        <strain evidence="7">CGMCC 4.7237</strain>
    </source>
</reference>
<keyword evidence="4 6" id="KW-0560">Oxidoreductase</keyword>
<dbReference type="Pfam" id="PF01266">
    <property type="entry name" value="DAO"/>
    <property type="match status" value="1"/>
</dbReference>
<dbReference type="Gene3D" id="3.50.50.60">
    <property type="entry name" value="FAD/NAD(P)-binding domain"/>
    <property type="match status" value="1"/>
</dbReference>
<evidence type="ECO:0000313" key="6">
    <source>
        <dbReference type="EMBL" id="MFC4033336.1"/>
    </source>
</evidence>
<keyword evidence="3" id="KW-0274">FAD</keyword>
<dbReference type="PANTHER" id="PTHR10961">
    <property type="entry name" value="PEROXISOMAL SARCOSINE OXIDASE"/>
    <property type="match status" value="1"/>
</dbReference>
<dbReference type="EMBL" id="JBHSBB010000012">
    <property type="protein sequence ID" value="MFC4033336.1"/>
    <property type="molecule type" value="Genomic_DNA"/>
</dbReference>
<dbReference type="InterPro" id="IPR036188">
    <property type="entry name" value="FAD/NAD-bd_sf"/>
</dbReference>
<evidence type="ECO:0000256" key="3">
    <source>
        <dbReference type="ARBA" id="ARBA00022827"/>
    </source>
</evidence>
<name>A0ABV8HNZ7_9ACTN</name>
<evidence type="ECO:0000256" key="4">
    <source>
        <dbReference type="ARBA" id="ARBA00023002"/>
    </source>
</evidence>
<keyword evidence="7" id="KW-1185">Reference proteome</keyword>
<dbReference type="InterPro" id="IPR006076">
    <property type="entry name" value="FAD-dep_OxRdtase"/>
</dbReference>
<gene>
    <name evidence="6" type="primary">solA</name>
    <name evidence="6" type="ORF">ACFO3J_17835</name>
</gene>
<sequence length="394" mass="42356">MVQGMKMIGEGSGRRRYDVVVIGLGIMGSAALAHLARRGIGVLGIDAHGPAHVLGSSHGQTRIFRRAYWEGEVFLPLLERAHEGWQELHAANATGDPVILSEGGLFVGSADSRLVRGARDTASTHGVAHEYLDADDIRRRFPAFHVTDDEVAILEPGAMMLSAQTARFGYLSQAVRDGAHLTYGRRALSLTSNETSVTIRGDDWQLSCGSVVVAAGGWARQLLPRDLSDQITPMRIPVFELPVAAGHESSHQPGRFPVFLFEDTGGALVYGLPPWRAGGGVRVGFHNRQLSQTDMDAPRQPPTNAELHDVWKSVSRLLPGLRPEGSGTACVYTMTADESFFVARSSEFRNVAYVSACSGHGFKFAPALGEAMAELVVDGRTSVDISAFAARTVA</sequence>
<dbReference type="Proteomes" id="UP001595765">
    <property type="component" value="Unassembled WGS sequence"/>
</dbReference>
<dbReference type="NCBIfam" id="NF008425">
    <property type="entry name" value="PRK11259.1"/>
    <property type="match status" value="1"/>
</dbReference>
<dbReference type="SUPFAM" id="SSF54373">
    <property type="entry name" value="FAD-linked reductases, C-terminal domain"/>
    <property type="match status" value="1"/>
</dbReference>
<dbReference type="EC" id="1.5.3.2" evidence="6"/>
<dbReference type="Gene3D" id="3.30.9.10">
    <property type="entry name" value="D-Amino Acid Oxidase, subunit A, domain 2"/>
    <property type="match status" value="1"/>
</dbReference>
<dbReference type="GO" id="GO:0050131">
    <property type="term" value="F:N-methyl-L-amino-acid oxidase activity"/>
    <property type="evidence" value="ECO:0007669"/>
    <property type="project" value="UniProtKB-EC"/>
</dbReference>
<organism evidence="6 7">
    <name type="scientific">Streptomyces polygonati</name>
    <dbReference type="NCBI Taxonomy" id="1617087"/>
    <lineage>
        <taxon>Bacteria</taxon>
        <taxon>Bacillati</taxon>
        <taxon>Actinomycetota</taxon>
        <taxon>Actinomycetes</taxon>
        <taxon>Kitasatosporales</taxon>
        <taxon>Streptomycetaceae</taxon>
        <taxon>Streptomyces</taxon>
    </lineage>
</organism>